<gene>
    <name evidence="2" type="primary">OSJNBa0010K08.30</name>
</gene>
<feature type="region of interest" description="Disordered" evidence="1">
    <location>
        <begin position="15"/>
        <end position="47"/>
    </location>
</feature>
<organism evidence="2 3">
    <name type="scientific">Oryza sativa subsp. japonica</name>
    <name type="common">Rice</name>
    <dbReference type="NCBI Taxonomy" id="39947"/>
    <lineage>
        <taxon>Eukaryota</taxon>
        <taxon>Viridiplantae</taxon>
        <taxon>Streptophyta</taxon>
        <taxon>Embryophyta</taxon>
        <taxon>Tracheophyta</taxon>
        <taxon>Spermatophyta</taxon>
        <taxon>Magnoliopsida</taxon>
        <taxon>Liliopsida</taxon>
        <taxon>Poales</taxon>
        <taxon>Poaceae</taxon>
        <taxon>BOP clade</taxon>
        <taxon>Oryzoideae</taxon>
        <taxon>Oryzeae</taxon>
        <taxon>Oryzinae</taxon>
        <taxon>Oryza</taxon>
        <taxon>Oryza sativa</taxon>
    </lineage>
</organism>
<proteinExistence type="predicted"/>
<sequence length="103" mass="10837">MVVMERGGDILLYASPQQHSASKPTLGTGGLGGKRSSRRPPPIKSRGHCLLHASKSSPSAWIPLLAYWRLPSAVVAYSPKAVDVTGVAPLTACCGCELLDPKN</sequence>
<evidence type="ECO:0000256" key="1">
    <source>
        <dbReference type="SAM" id="MobiDB-lite"/>
    </source>
</evidence>
<name>Q6K4U6_ORYSJ</name>
<protein>
    <submittedName>
        <fullName evidence="2">Uncharacterized protein</fullName>
    </submittedName>
</protein>
<reference evidence="3" key="1">
    <citation type="journal article" date="2005" name="Nature">
        <title>The map-based sequence of the rice genome.</title>
        <authorList>
            <consortium name="International rice genome sequencing project (IRGSP)"/>
            <person name="Matsumoto T."/>
            <person name="Wu J."/>
            <person name="Kanamori H."/>
            <person name="Katayose Y."/>
            <person name="Fujisawa M."/>
            <person name="Namiki N."/>
            <person name="Mizuno H."/>
            <person name="Yamamoto K."/>
            <person name="Antonio B.A."/>
            <person name="Baba T."/>
            <person name="Sakata K."/>
            <person name="Nagamura Y."/>
            <person name="Aoki H."/>
            <person name="Arikawa K."/>
            <person name="Arita K."/>
            <person name="Bito T."/>
            <person name="Chiden Y."/>
            <person name="Fujitsuka N."/>
            <person name="Fukunaka R."/>
            <person name="Hamada M."/>
            <person name="Harada C."/>
            <person name="Hayashi A."/>
            <person name="Hijishita S."/>
            <person name="Honda M."/>
            <person name="Hosokawa S."/>
            <person name="Ichikawa Y."/>
            <person name="Idonuma A."/>
            <person name="Iijima M."/>
            <person name="Ikeda M."/>
            <person name="Ikeno M."/>
            <person name="Ito K."/>
            <person name="Ito S."/>
            <person name="Ito T."/>
            <person name="Ito Y."/>
            <person name="Ito Y."/>
            <person name="Iwabuchi A."/>
            <person name="Kamiya K."/>
            <person name="Karasawa W."/>
            <person name="Kurita K."/>
            <person name="Katagiri S."/>
            <person name="Kikuta A."/>
            <person name="Kobayashi H."/>
            <person name="Kobayashi N."/>
            <person name="Machita K."/>
            <person name="Maehara T."/>
            <person name="Masukawa M."/>
            <person name="Mizubayashi T."/>
            <person name="Mukai Y."/>
            <person name="Nagasaki H."/>
            <person name="Nagata Y."/>
            <person name="Naito S."/>
            <person name="Nakashima M."/>
            <person name="Nakama Y."/>
            <person name="Nakamichi Y."/>
            <person name="Nakamura M."/>
            <person name="Meguro A."/>
            <person name="Negishi M."/>
            <person name="Ohta I."/>
            <person name="Ohta T."/>
            <person name="Okamoto M."/>
            <person name="Ono N."/>
            <person name="Saji S."/>
            <person name="Sakaguchi M."/>
            <person name="Sakai K."/>
            <person name="Shibata M."/>
            <person name="Shimokawa T."/>
            <person name="Song J."/>
            <person name="Takazaki Y."/>
            <person name="Terasawa K."/>
            <person name="Tsugane M."/>
            <person name="Tsuji K."/>
            <person name="Ueda S."/>
            <person name="Waki K."/>
            <person name="Yamagata H."/>
            <person name="Yamamoto M."/>
            <person name="Yamamoto S."/>
            <person name="Yamane H."/>
            <person name="Yoshiki S."/>
            <person name="Yoshihara R."/>
            <person name="Yukawa K."/>
            <person name="Zhong H."/>
            <person name="Yano M."/>
            <person name="Yuan Q."/>
            <person name="Ouyang S."/>
            <person name="Liu J."/>
            <person name="Jones K.M."/>
            <person name="Gansberger K."/>
            <person name="Moffat K."/>
            <person name="Hill J."/>
            <person name="Bera J."/>
            <person name="Fadrosh D."/>
            <person name="Jin S."/>
            <person name="Johri S."/>
            <person name="Kim M."/>
            <person name="Overton L."/>
            <person name="Reardon M."/>
            <person name="Tsitrin T."/>
            <person name="Vuong H."/>
            <person name="Weaver B."/>
            <person name="Ciecko A."/>
            <person name="Tallon L."/>
            <person name="Jackson J."/>
            <person name="Pai G."/>
            <person name="Aken S.V."/>
            <person name="Utterback T."/>
            <person name="Reidmuller S."/>
            <person name="Feldblyum T."/>
            <person name="Hsiao J."/>
            <person name="Zismann V."/>
            <person name="Iobst S."/>
            <person name="de Vazeille A.R."/>
            <person name="Buell C.R."/>
            <person name="Ying K."/>
            <person name="Li Y."/>
            <person name="Lu T."/>
            <person name="Huang Y."/>
            <person name="Zhao Q."/>
            <person name="Feng Q."/>
            <person name="Zhang L."/>
            <person name="Zhu J."/>
            <person name="Weng Q."/>
            <person name="Mu J."/>
            <person name="Lu Y."/>
            <person name="Fan D."/>
            <person name="Liu Y."/>
            <person name="Guan J."/>
            <person name="Zhang Y."/>
            <person name="Yu S."/>
            <person name="Liu X."/>
            <person name="Zhang Y."/>
            <person name="Hong G."/>
            <person name="Han B."/>
            <person name="Choisne N."/>
            <person name="Demange N."/>
            <person name="Orjeda G."/>
            <person name="Samain S."/>
            <person name="Cattolico L."/>
            <person name="Pelletier E."/>
            <person name="Couloux A."/>
            <person name="Segurens B."/>
            <person name="Wincker P."/>
            <person name="D'Hont A."/>
            <person name="Scarpelli C."/>
            <person name="Weissenbach J."/>
            <person name="Salanoubat M."/>
            <person name="Quetier F."/>
            <person name="Yu Y."/>
            <person name="Kim H.R."/>
            <person name="Rambo T."/>
            <person name="Currie J."/>
            <person name="Collura K."/>
            <person name="Luo M."/>
            <person name="Yang T."/>
            <person name="Ammiraju J.S.S."/>
            <person name="Engler F."/>
            <person name="Soderlund C."/>
            <person name="Wing R.A."/>
            <person name="Palmer L.E."/>
            <person name="de la Bastide M."/>
            <person name="Spiegel L."/>
            <person name="Nascimento L."/>
            <person name="Zutavern T."/>
            <person name="O'Shaughnessy A."/>
            <person name="Dike S."/>
            <person name="Dedhia N."/>
            <person name="Preston R."/>
            <person name="Balija V."/>
            <person name="McCombie W.R."/>
            <person name="Chow T."/>
            <person name="Chen H."/>
            <person name="Chung M."/>
            <person name="Chen C."/>
            <person name="Shaw J."/>
            <person name="Wu H."/>
            <person name="Hsiao K."/>
            <person name="Chao Y."/>
            <person name="Chu M."/>
            <person name="Cheng C."/>
            <person name="Hour A."/>
            <person name="Lee P."/>
            <person name="Lin S."/>
            <person name="Lin Y."/>
            <person name="Liou J."/>
            <person name="Liu S."/>
            <person name="Hsing Y."/>
            <person name="Raghuvanshi S."/>
            <person name="Mohanty A."/>
            <person name="Bharti A.K."/>
            <person name="Gaur A."/>
            <person name="Gupta V."/>
            <person name="Kumar D."/>
            <person name="Ravi V."/>
            <person name="Vij S."/>
            <person name="Kapur A."/>
            <person name="Khurana P."/>
            <person name="Khurana P."/>
            <person name="Khurana J.P."/>
            <person name="Tyagi A.K."/>
            <person name="Gaikwad K."/>
            <person name="Singh A."/>
            <person name="Dalal V."/>
            <person name="Srivastava S."/>
            <person name="Dixit A."/>
            <person name="Pal A.K."/>
            <person name="Ghazi I.A."/>
            <person name="Yadav M."/>
            <person name="Pandit A."/>
            <person name="Bhargava A."/>
            <person name="Sureshbabu K."/>
            <person name="Batra K."/>
            <person name="Sharma T.R."/>
            <person name="Mohapatra T."/>
            <person name="Singh N.K."/>
            <person name="Messing J."/>
            <person name="Nelson A.B."/>
            <person name="Fuks G."/>
            <person name="Kavchok S."/>
            <person name="Keizer G."/>
            <person name="Linton E."/>
            <person name="Llaca V."/>
            <person name="Song R."/>
            <person name="Tanyolac B."/>
            <person name="Young S."/>
            <person name="Ho-Il K."/>
            <person name="Hahn J.H."/>
            <person name="Sangsakoo G."/>
            <person name="Vanavichit A."/>
            <person name="de Mattos Luiz.A.T."/>
            <person name="Zimmer P.D."/>
            <person name="Malone G."/>
            <person name="Dellagostin O."/>
            <person name="de Oliveira A.C."/>
            <person name="Bevan M."/>
            <person name="Bancroft I."/>
            <person name="Minx P."/>
            <person name="Cordum H."/>
            <person name="Wilson R."/>
            <person name="Cheng Z."/>
            <person name="Jin W."/>
            <person name="Jiang J."/>
            <person name="Leong S.A."/>
            <person name="Iwama H."/>
            <person name="Gojobori T."/>
            <person name="Itoh T."/>
            <person name="Niimura Y."/>
            <person name="Fujii Y."/>
            <person name="Habara T."/>
            <person name="Sakai H."/>
            <person name="Sato Y."/>
            <person name="Wilson G."/>
            <person name="Kumar K."/>
            <person name="McCouch S."/>
            <person name="Juretic N."/>
            <person name="Hoen D."/>
            <person name="Wright S."/>
            <person name="Bruskiewich R."/>
            <person name="Bureau T."/>
            <person name="Miyao A."/>
            <person name="Hirochika H."/>
            <person name="Nishikawa T."/>
            <person name="Kadowaki K."/>
            <person name="Sugiura M."/>
            <person name="Burr B."/>
            <person name="Sasaki T."/>
        </authorList>
    </citation>
    <scope>NUCLEOTIDE SEQUENCE [LARGE SCALE GENOMIC DNA]</scope>
    <source>
        <strain evidence="3">cv. Nipponbare</strain>
    </source>
</reference>
<dbReference type="AlphaFoldDB" id="Q6K4U6"/>
<evidence type="ECO:0000313" key="3">
    <source>
        <dbReference type="Proteomes" id="UP000000763"/>
    </source>
</evidence>
<dbReference type="EMBL" id="AP005532">
    <property type="protein sequence ID" value="BAD23341.1"/>
    <property type="molecule type" value="Genomic_DNA"/>
</dbReference>
<evidence type="ECO:0000313" key="2">
    <source>
        <dbReference type="EMBL" id="BAD23341.1"/>
    </source>
</evidence>
<reference evidence="3" key="2">
    <citation type="journal article" date="2008" name="Nucleic Acids Res.">
        <title>The rice annotation project database (RAP-DB): 2008 update.</title>
        <authorList>
            <consortium name="The rice annotation project (RAP)"/>
        </authorList>
    </citation>
    <scope>GENOME REANNOTATION</scope>
    <source>
        <strain evidence="3">cv. Nipponbare</strain>
    </source>
</reference>
<dbReference type="Proteomes" id="UP000000763">
    <property type="component" value="Chromosome 2"/>
</dbReference>
<accession>Q6K4U6</accession>